<dbReference type="EMBL" id="QOUX01000033">
    <property type="protein sequence ID" value="RXJ01325.1"/>
    <property type="molecule type" value="Genomic_DNA"/>
</dbReference>
<dbReference type="CDD" id="cd02194">
    <property type="entry name" value="ThiL"/>
    <property type="match status" value="1"/>
</dbReference>
<keyword evidence="1 4" id="KW-0418">Kinase</keyword>
<dbReference type="Gene3D" id="3.90.650.10">
    <property type="entry name" value="PurM-like C-terminal domain"/>
    <property type="match status" value="1"/>
</dbReference>
<dbReference type="InterPro" id="IPR010918">
    <property type="entry name" value="PurM-like_C_dom"/>
</dbReference>
<feature type="binding site" evidence="1">
    <location>
        <position position="75"/>
    </location>
    <ligand>
        <name>Mg(2+)</name>
        <dbReference type="ChEBI" id="CHEBI:18420"/>
        <label>4</label>
    </ligand>
</feature>
<organism evidence="4 5">
    <name type="scientific">Anaerobacillus alkaliphilus</name>
    <dbReference type="NCBI Taxonomy" id="1548597"/>
    <lineage>
        <taxon>Bacteria</taxon>
        <taxon>Bacillati</taxon>
        <taxon>Bacillota</taxon>
        <taxon>Bacilli</taxon>
        <taxon>Bacillales</taxon>
        <taxon>Bacillaceae</taxon>
        <taxon>Anaerobacillus</taxon>
    </lineage>
</organism>
<sequence>MLRDEFDFIKKIRPKYSYQSSLIQGIGDDAAIYCNEPMFDELICMDTMVEGVHFTRQTMTPWMIGFKALAVNISDIAAMGGIPTYYLVSIAIPEEWTEEELTQIYAGMSDLGSKYSMDLIGGDTVSSKKGLIITVTVLGKVEKGTSLLRSNAKPGDLVFVVGDLGASAAGLDLLLSTGLNHPYTEYEKHLLKAHQEPIPQVEAGRILACSGLNISLNDISDGLASETNELAEASSVDLHIEFEKVPRNIYLNAYPIEKQKQWCLFGGEDYQLVGTMSEAGFKQLSPILSEKNIKLTVIGEVTEGSGNVYLYENKHKEKLLKKGFNHFDKGE</sequence>
<dbReference type="Pfam" id="PF02769">
    <property type="entry name" value="AIRS_C"/>
    <property type="match status" value="1"/>
</dbReference>
<dbReference type="SUPFAM" id="SSF55326">
    <property type="entry name" value="PurM N-terminal domain-like"/>
    <property type="match status" value="1"/>
</dbReference>
<feature type="binding site" evidence="1">
    <location>
        <position position="29"/>
    </location>
    <ligand>
        <name>Mg(2+)</name>
        <dbReference type="ChEBI" id="CHEBI:18420"/>
        <label>3</label>
    </ligand>
</feature>
<feature type="binding site" evidence="1">
    <location>
        <position position="29"/>
    </location>
    <ligand>
        <name>Mg(2+)</name>
        <dbReference type="ChEBI" id="CHEBI:18420"/>
        <label>4</label>
    </ligand>
</feature>
<dbReference type="OrthoDB" id="9802811at2"/>
<feature type="binding site" evidence="1">
    <location>
        <position position="75"/>
    </location>
    <ligand>
        <name>Mg(2+)</name>
        <dbReference type="ChEBI" id="CHEBI:18420"/>
        <label>2</label>
    </ligand>
</feature>
<feature type="binding site" evidence="1">
    <location>
        <begin position="122"/>
        <end position="123"/>
    </location>
    <ligand>
        <name>ATP</name>
        <dbReference type="ChEBI" id="CHEBI:30616"/>
    </ligand>
</feature>
<evidence type="ECO:0000256" key="1">
    <source>
        <dbReference type="HAMAP-Rule" id="MF_02128"/>
    </source>
</evidence>
<comment type="similarity">
    <text evidence="1">Belongs to the thiamine-monophosphate kinase family.</text>
</comment>
<dbReference type="InterPro" id="IPR036921">
    <property type="entry name" value="PurM-like_N_sf"/>
</dbReference>
<dbReference type="Proteomes" id="UP000290649">
    <property type="component" value="Unassembled WGS sequence"/>
</dbReference>
<protein>
    <recommendedName>
        <fullName evidence="1">Thiamine-monophosphate kinase</fullName>
        <shortName evidence="1">TMP kinase</shortName>
        <shortName evidence="1">Thiamine-phosphate kinase</shortName>
        <ecNumber evidence="1">2.7.4.16</ecNumber>
    </recommendedName>
</protein>
<reference evidence="4 5" key="1">
    <citation type="journal article" date="2019" name="Int. J. Syst. Evol. Microbiol.">
        <title>Anaerobacillus alkaliphilus sp. nov., a novel alkaliphilic and moderately halophilic bacterium.</title>
        <authorList>
            <person name="Borsodi A.K."/>
            <person name="Aszalos J.M."/>
            <person name="Bihari P."/>
            <person name="Nagy I."/>
            <person name="Schumann P."/>
            <person name="Sproer C."/>
            <person name="Kovacs A.L."/>
            <person name="Boka K."/>
            <person name="Dobosy P."/>
            <person name="Ovari M."/>
            <person name="Szili-Kovacs T."/>
            <person name="Toth E."/>
        </authorList>
    </citation>
    <scope>NUCLEOTIDE SEQUENCE [LARGE SCALE GENOMIC DNA]</scope>
    <source>
        <strain evidence="4 5">B16-10</strain>
    </source>
</reference>
<dbReference type="GO" id="GO:0000287">
    <property type="term" value="F:magnesium ion binding"/>
    <property type="evidence" value="ECO:0007669"/>
    <property type="project" value="UniProtKB-UniRule"/>
</dbReference>
<dbReference type="HAMAP" id="MF_02128">
    <property type="entry name" value="TMP_kinase"/>
    <property type="match status" value="1"/>
</dbReference>
<dbReference type="Gene3D" id="3.30.1330.10">
    <property type="entry name" value="PurM-like, N-terminal domain"/>
    <property type="match status" value="1"/>
</dbReference>
<accession>A0A4V1LGG5</accession>
<dbReference type="PANTHER" id="PTHR30270:SF0">
    <property type="entry name" value="THIAMINE-MONOPHOSPHATE KINASE"/>
    <property type="match status" value="1"/>
</dbReference>
<comment type="function">
    <text evidence="1">Catalyzes the ATP-dependent phosphorylation of thiamine-monophosphate (TMP) to form thiamine-pyrophosphate (TPP), the active form of vitamin B1.</text>
</comment>
<dbReference type="SUPFAM" id="SSF56042">
    <property type="entry name" value="PurM C-terminal domain-like"/>
    <property type="match status" value="1"/>
</dbReference>
<dbReference type="InterPro" id="IPR016188">
    <property type="entry name" value="PurM-like_N"/>
</dbReference>
<keyword evidence="1" id="KW-0547">Nucleotide-binding</keyword>
<feature type="binding site" evidence="1">
    <location>
        <position position="75"/>
    </location>
    <ligand>
        <name>Mg(2+)</name>
        <dbReference type="ChEBI" id="CHEBI:18420"/>
        <label>3</label>
    </ligand>
</feature>
<dbReference type="GO" id="GO:0009229">
    <property type="term" value="P:thiamine diphosphate biosynthetic process"/>
    <property type="evidence" value="ECO:0007669"/>
    <property type="project" value="UniProtKB-UniRule"/>
</dbReference>
<dbReference type="AlphaFoldDB" id="A0A4V1LGG5"/>
<dbReference type="PIRSF" id="PIRSF005303">
    <property type="entry name" value="Thiam_monoph_kin"/>
    <property type="match status" value="1"/>
</dbReference>
<name>A0A4V1LGG5_9BACI</name>
<keyword evidence="1" id="KW-0784">Thiamine biosynthesis</keyword>
<evidence type="ECO:0000259" key="3">
    <source>
        <dbReference type="Pfam" id="PF02769"/>
    </source>
</evidence>
<feature type="binding site" evidence="1">
    <location>
        <position position="46"/>
    </location>
    <ligand>
        <name>Mg(2+)</name>
        <dbReference type="ChEBI" id="CHEBI:18420"/>
        <label>2</label>
    </ligand>
</feature>
<comment type="miscellaneous">
    <text evidence="1">Reaction mechanism of ThiL seems to utilize a direct, inline transfer of the gamma-phosphate of ATP to TMP rather than a phosphorylated enzyme intermediate.</text>
</comment>
<dbReference type="GO" id="GO:0009228">
    <property type="term" value="P:thiamine biosynthetic process"/>
    <property type="evidence" value="ECO:0007669"/>
    <property type="project" value="UniProtKB-KW"/>
</dbReference>
<dbReference type="NCBIfam" id="TIGR01379">
    <property type="entry name" value="thiL"/>
    <property type="match status" value="1"/>
</dbReference>
<evidence type="ECO:0000259" key="2">
    <source>
        <dbReference type="Pfam" id="PF00586"/>
    </source>
</evidence>
<keyword evidence="1" id="KW-0067">ATP-binding</keyword>
<feature type="binding site" evidence="1">
    <location>
        <position position="218"/>
    </location>
    <ligand>
        <name>Mg(2+)</name>
        <dbReference type="ChEBI" id="CHEBI:18420"/>
        <label>3</label>
    </ligand>
</feature>
<comment type="caution">
    <text evidence="4">The sequence shown here is derived from an EMBL/GenBank/DDBJ whole genome shotgun (WGS) entry which is preliminary data.</text>
</comment>
<keyword evidence="5" id="KW-1185">Reference proteome</keyword>
<dbReference type="InterPro" id="IPR036676">
    <property type="entry name" value="PurM-like_C_sf"/>
</dbReference>
<dbReference type="UniPathway" id="UPA00060">
    <property type="reaction ID" value="UER00142"/>
</dbReference>
<feature type="binding site" evidence="1">
    <location>
        <position position="149"/>
    </location>
    <ligand>
        <name>ATP</name>
        <dbReference type="ChEBI" id="CHEBI:30616"/>
    </ligand>
</feature>
<evidence type="ECO:0000313" key="5">
    <source>
        <dbReference type="Proteomes" id="UP000290649"/>
    </source>
</evidence>
<feature type="binding site" evidence="1">
    <location>
        <position position="268"/>
    </location>
    <ligand>
        <name>substrate</name>
    </ligand>
</feature>
<feature type="domain" description="PurM-like N-terminal" evidence="2">
    <location>
        <begin position="27"/>
        <end position="141"/>
    </location>
</feature>
<feature type="binding site" evidence="1">
    <location>
        <position position="46"/>
    </location>
    <ligand>
        <name>Mg(2+)</name>
        <dbReference type="ChEBI" id="CHEBI:18420"/>
        <label>1</label>
    </ligand>
</feature>
<comment type="pathway">
    <text evidence="1">Cofactor biosynthesis; thiamine diphosphate biosynthesis; thiamine diphosphate from thiamine phosphate: step 1/1.</text>
</comment>
<dbReference type="GO" id="GO:0009030">
    <property type="term" value="F:thiamine-phosphate kinase activity"/>
    <property type="evidence" value="ECO:0007669"/>
    <property type="project" value="UniProtKB-UniRule"/>
</dbReference>
<proteinExistence type="inferred from homology"/>
<feature type="binding site" evidence="1">
    <location>
        <position position="324"/>
    </location>
    <ligand>
        <name>substrate</name>
    </ligand>
</feature>
<dbReference type="GO" id="GO:0005524">
    <property type="term" value="F:ATP binding"/>
    <property type="evidence" value="ECO:0007669"/>
    <property type="project" value="UniProtKB-UniRule"/>
</dbReference>
<keyword evidence="1" id="KW-0460">Magnesium</keyword>
<feature type="binding site" evidence="1">
    <location>
        <position position="220"/>
    </location>
    <ligand>
        <name>ATP</name>
        <dbReference type="ChEBI" id="CHEBI:30616"/>
    </ligand>
</feature>
<gene>
    <name evidence="1" type="primary">thiL</name>
    <name evidence="4" type="ORF">DS745_10315</name>
</gene>
<dbReference type="PANTHER" id="PTHR30270">
    <property type="entry name" value="THIAMINE-MONOPHOSPHATE KINASE"/>
    <property type="match status" value="1"/>
</dbReference>
<dbReference type="RefSeq" id="WP_129078166.1">
    <property type="nucleotide sequence ID" value="NZ_QOUX01000033.1"/>
</dbReference>
<comment type="catalytic activity">
    <reaction evidence="1">
        <text>thiamine phosphate + ATP = thiamine diphosphate + ADP</text>
        <dbReference type="Rhea" id="RHEA:15913"/>
        <dbReference type="ChEBI" id="CHEBI:30616"/>
        <dbReference type="ChEBI" id="CHEBI:37575"/>
        <dbReference type="ChEBI" id="CHEBI:58937"/>
        <dbReference type="ChEBI" id="CHEBI:456216"/>
        <dbReference type="EC" id="2.7.4.16"/>
    </reaction>
</comment>
<feature type="binding site" evidence="1">
    <location>
        <position position="105"/>
    </location>
    <ligand>
        <name>ATP</name>
        <dbReference type="ChEBI" id="CHEBI:30616"/>
    </ligand>
</feature>
<feature type="domain" description="PurM-like C-terminal" evidence="3">
    <location>
        <begin position="153"/>
        <end position="306"/>
    </location>
</feature>
<dbReference type="InterPro" id="IPR006283">
    <property type="entry name" value="ThiL-like"/>
</dbReference>
<keyword evidence="1" id="KW-0479">Metal-binding</keyword>
<dbReference type="Pfam" id="PF00586">
    <property type="entry name" value="AIRS"/>
    <property type="match status" value="1"/>
</dbReference>
<comment type="caution">
    <text evidence="1">Lacks conserved residue(s) required for the propagation of feature annotation.</text>
</comment>
<feature type="binding site" evidence="1">
    <location>
        <position position="53"/>
    </location>
    <ligand>
        <name>substrate</name>
    </ligand>
</feature>
<dbReference type="EC" id="2.7.4.16" evidence="1"/>
<feature type="binding site" evidence="1">
    <location>
        <position position="221"/>
    </location>
    <ligand>
        <name>Mg(2+)</name>
        <dbReference type="ChEBI" id="CHEBI:18420"/>
        <label>5</label>
    </ligand>
</feature>
<evidence type="ECO:0000313" key="4">
    <source>
        <dbReference type="EMBL" id="RXJ01325.1"/>
    </source>
</evidence>
<keyword evidence="1 4" id="KW-0808">Transferase</keyword>
<feature type="binding site" evidence="1">
    <location>
        <position position="123"/>
    </location>
    <ligand>
        <name>Mg(2+)</name>
        <dbReference type="ChEBI" id="CHEBI:18420"/>
        <label>1</label>
    </ligand>
</feature>